<keyword evidence="4" id="KW-1185">Reference proteome</keyword>
<proteinExistence type="predicted"/>
<feature type="transmembrane region" description="Helical" evidence="2">
    <location>
        <begin position="34"/>
        <end position="58"/>
    </location>
</feature>
<evidence type="ECO:0000313" key="3">
    <source>
        <dbReference type="EMBL" id="KAK8921121.1"/>
    </source>
</evidence>
<organism evidence="3 4">
    <name type="scientific">Platanthera zijinensis</name>
    <dbReference type="NCBI Taxonomy" id="2320716"/>
    <lineage>
        <taxon>Eukaryota</taxon>
        <taxon>Viridiplantae</taxon>
        <taxon>Streptophyta</taxon>
        <taxon>Embryophyta</taxon>
        <taxon>Tracheophyta</taxon>
        <taxon>Spermatophyta</taxon>
        <taxon>Magnoliopsida</taxon>
        <taxon>Liliopsida</taxon>
        <taxon>Asparagales</taxon>
        <taxon>Orchidaceae</taxon>
        <taxon>Orchidoideae</taxon>
        <taxon>Orchideae</taxon>
        <taxon>Orchidinae</taxon>
        <taxon>Platanthera</taxon>
    </lineage>
</organism>
<keyword evidence="2" id="KW-0812">Transmembrane</keyword>
<comment type="caution">
    <text evidence="3">The sequence shown here is derived from an EMBL/GenBank/DDBJ whole genome shotgun (WGS) entry which is preliminary data.</text>
</comment>
<gene>
    <name evidence="3" type="ORF">KSP39_PZI020879</name>
</gene>
<keyword evidence="2" id="KW-0472">Membrane</keyword>
<dbReference type="Proteomes" id="UP001418222">
    <property type="component" value="Unassembled WGS sequence"/>
</dbReference>
<name>A0AAP0AZK9_9ASPA</name>
<sequence length="242" mass="27238">MHAPTKHQGESSHGGRRCRARREERPKTQSLRDYLFISHLLFILYYAVYALFILHLLFTPRVYKGMCCTLFLYSWMNGKLGLLPKNLISFLPSSSSPPPAFSLARFFSGSYQFGPTCRAACHLVAGDPIVLLQPPRHPFRQITPNLDLRFCRIPLSSNRIYSRRLLPTRASLMCRVCLLSRPRTGPCDIEHPPIPSWSRLPFPCRASSADPQPSALVSVLCMADPPALPLKVTNLLVPLPSV</sequence>
<evidence type="ECO:0000313" key="4">
    <source>
        <dbReference type="Proteomes" id="UP001418222"/>
    </source>
</evidence>
<protein>
    <submittedName>
        <fullName evidence="3">Uncharacterized protein</fullName>
    </submittedName>
</protein>
<keyword evidence="2" id="KW-1133">Transmembrane helix</keyword>
<evidence type="ECO:0000256" key="2">
    <source>
        <dbReference type="SAM" id="Phobius"/>
    </source>
</evidence>
<accession>A0AAP0AZK9</accession>
<feature type="region of interest" description="Disordered" evidence="1">
    <location>
        <begin position="1"/>
        <end position="24"/>
    </location>
</feature>
<evidence type="ECO:0000256" key="1">
    <source>
        <dbReference type="SAM" id="MobiDB-lite"/>
    </source>
</evidence>
<dbReference type="AlphaFoldDB" id="A0AAP0AZK9"/>
<dbReference type="EMBL" id="JBBWWQ010000018">
    <property type="protein sequence ID" value="KAK8921121.1"/>
    <property type="molecule type" value="Genomic_DNA"/>
</dbReference>
<reference evidence="3 4" key="1">
    <citation type="journal article" date="2022" name="Nat. Plants">
        <title>Genomes of leafy and leafless Platanthera orchids illuminate the evolution of mycoheterotrophy.</title>
        <authorList>
            <person name="Li M.H."/>
            <person name="Liu K.W."/>
            <person name="Li Z."/>
            <person name="Lu H.C."/>
            <person name="Ye Q.L."/>
            <person name="Zhang D."/>
            <person name="Wang J.Y."/>
            <person name="Li Y.F."/>
            <person name="Zhong Z.M."/>
            <person name="Liu X."/>
            <person name="Yu X."/>
            <person name="Liu D.K."/>
            <person name="Tu X.D."/>
            <person name="Liu B."/>
            <person name="Hao Y."/>
            <person name="Liao X.Y."/>
            <person name="Jiang Y.T."/>
            <person name="Sun W.H."/>
            <person name="Chen J."/>
            <person name="Chen Y.Q."/>
            <person name="Ai Y."/>
            <person name="Zhai J.W."/>
            <person name="Wu S.S."/>
            <person name="Zhou Z."/>
            <person name="Hsiao Y.Y."/>
            <person name="Wu W.L."/>
            <person name="Chen Y.Y."/>
            <person name="Lin Y.F."/>
            <person name="Hsu J.L."/>
            <person name="Li C.Y."/>
            <person name="Wang Z.W."/>
            <person name="Zhao X."/>
            <person name="Zhong W.Y."/>
            <person name="Ma X.K."/>
            <person name="Ma L."/>
            <person name="Huang J."/>
            <person name="Chen G.Z."/>
            <person name="Huang M.Z."/>
            <person name="Huang L."/>
            <person name="Peng D.H."/>
            <person name="Luo Y.B."/>
            <person name="Zou S.Q."/>
            <person name="Chen S.P."/>
            <person name="Lan S."/>
            <person name="Tsai W.C."/>
            <person name="Van de Peer Y."/>
            <person name="Liu Z.J."/>
        </authorList>
    </citation>
    <scope>NUCLEOTIDE SEQUENCE [LARGE SCALE GENOMIC DNA]</scope>
    <source>
        <strain evidence="3">Lor287</strain>
    </source>
</reference>